<dbReference type="Pfam" id="PF01384">
    <property type="entry name" value="PHO4"/>
    <property type="match status" value="1"/>
</dbReference>
<evidence type="ECO:0000256" key="5">
    <source>
        <dbReference type="ARBA" id="ARBA00023136"/>
    </source>
</evidence>
<feature type="transmembrane region" description="Helical" evidence="6">
    <location>
        <begin position="174"/>
        <end position="193"/>
    </location>
</feature>
<keyword evidence="3 6" id="KW-0812">Transmembrane</keyword>
<feature type="transmembrane region" description="Helical" evidence="6">
    <location>
        <begin position="280"/>
        <end position="300"/>
    </location>
</feature>
<keyword evidence="5 6" id="KW-0472">Membrane</keyword>
<dbReference type="GO" id="GO:0035435">
    <property type="term" value="P:phosphate ion transmembrane transport"/>
    <property type="evidence" value="ECO:0007669"/>
    <property type="project" value="TreeGrafter"/>
</dbReference>
<reference evidence="7 8" key="1">
    <citation type="submission" date="2018-10" db="EMBL/GenBank/DDBJ databases">
        <title>Genomic Encyclopedia of Archaeal and Bacterial Type Strains, Phase II (KMG-II): from individual species to whole genera.</title>
        <authorList>
            <person name="Goeker M."/>
        </authorList>
    </citation>
    <scope>NUCLEOTIDE SEQUENCE [LARGE SCALE GENOMIC DNA]</scope>
    <source>
        <strain evidence="7 8">DSM 43383</strain>
    </source>
</reference>
<keyword evidence="2 6" id="KW-0813">Transport</keyword>
<dbReference type="GO" id="GO:0016020">
    <property type="term" value="C:membrane"/>
    <property type="evidence" value="ECO:0007669"/>
    <property type="project" value="UniProtKB-SubCell"/>
</dbReference>
<comment type="caution">
    <text evidence="7">The sequence shown here is derived from an EMBL/GenBank/DDBJ whole genome shotgun (WGS) entry which is preliminary data.</text>
</comment>
<name>A0A495QGW9_9ACTN</name>
<dbReference type="PANTHER" id="PTHR11101:SF80">
    <property type="entry name" value="PHOSPHATE TRANSPORTER"/>
    <property type="match status" value="1"/>
</dbReference>
<comment type="similarity">
    <text evidence="6">Belongs to the inorganic phosphate transporter (PiT) (TC 2.A.20) family.</text>
</comment>
<evidence type="ECO:0000256" key="4">
    <source>
        <dbReference type="ARBA" id="ARBA00022989"/>
    </source>
</evidence>
<keyword evidence="6" id="KW-0592">Phosphate transport</keyword>
<feature type="transmembrane region" description="Helical" evidence="6">
    <location>
        <begin position="367"/>
        <end position="393"/>
    </location>
</feature>
<feature type="transmembrane region" description="Helical" evidence="6">
    <location>
        <begin position="205"/>
        <end position="226"/>
    </location>
</feature>
<dbReference type="RefSeq" id="WP_246007239.1">
    <property type="nucleotide sequence ID" value="NZ_RBWU01000006.1"/>
</dbReference>
<dbReference type="GO" id="GO:0005315">
    <property type="term" value="F:phosphate transmembrane transporter activity"/>
    <property type="evidence" value="ECO:0007669"/>
    <property type="project" value="InterPro"/>
</dbReference>
<protein>
    <recommendedName>
        <fullName evidence="6">Phosphate transporter</fullName>
    </recommendedName>
</protein>
<feature type="transmembrane region" description="Helical" evidence="6">
    <location>
        <begin position="71"/>
        <end position="89"/>
    </location>
</feature>
<evidence type="ECO:0000313" key="7">
    <source>
        <dbReference type="EMBL" id="RKS71088.1"/>
    </source>
</evidence>
<dbReference type="Proteomes" id="UP000274601">
    <property type="component" value="Unassembled WGS sequence"/>
</dbReference>
<sequence>MSVGDEPPEGRASAVGGPVGVALTKDQPAGAEPTLGEQVRRGPARFWPVLLIGFLAVVLAGALGLRSDAQTAVLILVVVIALVFDYTNGFHDAANAIATSVSTRALTPRAALLMAAVMNLIGALLGVEVAKTVSEVITPPTGLHGLTVVAAGVLGAITWNLITWYFGLPSSSSHALIGGVVGAGFASASAVSWGTVVEKVALPMVISPVAGFCLAYLVMIAILWLFRRANPGRISRRFRIAQSLSAASMALGHGLQDAQKTMGIIVLALVTTGHSDGKDVPLWVIVACASALSLGTYAGGWRIMRTLGRKVIELDPPKGFAAESTASMILYATAYIWHAPISTTHTITSCIMGVGATKRLSAVRWGVAGNIVVAWVLTMPMAASVAAVVYFVVHFFGG</sequence>
<keyword evidence="4 6" id="KW-1133">Transmembrane helix</keyword>
<feature type="transmembrane region" description="Helical" evidence="6">
    <location>
        <begin position="46"/>
        <end position="65"/>
    </location>
</feature>
<dbReference type="InterPro" id="IPR001204">
    <property type="entry name" value="Phos_transporter"/>
</dbReference>
<gene>
    <name evidence="7" type="ORF">BZB76_5574</name>
</gene>
<comment type="subcellular location">
    <subcellularLocation>
        <location evidence="1 6">Membrane</location>
        <topology evidence="1 6">Multi-pass membrane protein</topology>
    </subcellularLocation>
</comment>
<evidence type="ECO:0000256" key="2">
    <source>
        <dbReference type="ARBA" id="ARBA00022448"/>
    </source>
</evidence>
<dbReference type="PANTHER" id="PTHR11101">
    <property type="entry name" value="PHOSPHATE TRANSPORTER"/>
    <property type="match status" value="1"/>
</dbReference>
<accession>A0A495QGW9</accession>
<feature type="transmembrane region" description="Helical" evidence="6">
    <location>
        <begin position="142"/>
        <end position="162"/>
    </location>
</feature>
<dbReference type="EMBL" id="RBWU01000006">
    <property type="protein sequence ID" value="RKS71088.1"/>
    <property type="molecule type" value="Genomic_DNA"/>
</dbReference>
<evidence type="ECO:0000313" key="8">
    <source>
        <dbReference type="Proteomes" id="UP000274601"/>
    </source>
</evidence>
<organism evidence="7 8">
    <name type="scientific">Actinomadura pelletieri DSM 43383</name>
    <dbReference type="NCBI Taxonomy" id="1120940"/>
    <lineage>
        <taxon>Bacteria</taxon>
        <taxon>Bacillati</taxon>
        <taxon>Actinomycetota</taxon>
        <taxon>Actinomycetes</taxon>
        <taxon>Streptosporangiales</taxon>
        <taxon>Thermomonosporaceae</taxon>
        <taxon>Actinomadura</taxon>
    </lineage>
</organism>
<feature type="transmembrane region" description="Helical" evidence="6">
    <location>
        <begin position="110"/>
        <end position="130"/>
    </location>
</feature>
<dbReference type="AlphaFoldDB" id="A0A495QGW9"/>
<evidence type="ECO:0000256" key="1">
    <source>
        <dbReference type="ARBA" id="ARBA00004141"/>
    </source>
</evidence>
<evidence type="ECO:0000256" key="6">
    <source>
        <dbReference type="RuleBase" id="RU363058"/>
    </source>
</evidence>
<keyword evidence="8" id="KW-1185">Reference proteome</keyword>
<evidence type="ECO:0000256" key="3">
    <source>
        <dbReference type="ARBA" id="ARBA00022692"/>
    </source>
</evidence>
<proteinExistence type="inferred from homology"/>